<dbReference type="InterPro" id="IPR055290">
    <property type="entry name" value="At3g26010-like"/>
</dbReference>
<evidence type="ECO:0000313" key="4">
    <source>
        <dbReference type="EMBL" id="KAF8736306.1"/>
    </source>
</evidence>
<reference evidence="4" key="1">
    <citation type="submission" date="2020-07" db="EMBL/GenBank/DDBJ databases">
        <title>Genome sequence and genetic diversity analysis of an under-domesticated orphan crop, white fonio (Digitaria exilis).</title>
        <authorList>
            <person name="Bennetzen J.L."/>
            <person name="Chen S."/>
            <person name="Ma X."/>
            <person name="Wang X."/>
            <person name="Yssel A.E.J."/>
            <person name="Chaluvadi S.R."/>
            <person name="Johnson M."/>
            <person name="Gangashetty P."/>
            <person name="Hamidou F."/>
            <person name="Sanogo M.D."/>
            <person name="Zwaenepoel A."/>
            <person name="Wallace J."/>
            <person name="Van De Peer Y."/>
            <person name="Van Deynze A."/>
        </authorList>
    </citation>
    <scope>NUCLEOTIDE SEQUENCE</scope>
    <source>
        <tissue evidence="4">Leaves</tissue>
    </source>
</reference>
<comment type="caution">
    <text evidence="4">The sequence shown here is derived from an EMBL/GenBank/DDBJ whole genome shotgun (WGS) entry which is preliminary data.</text>
</comment>
<dbReference type="SUPFAM" id="SSF81383">
    <property type="entry name" value="F-box domain"/>
    <property type="match status" value="1"/>
</dbReference>
<feature type="domain" description="F-box" evidence="2">
    <location>
        <begin position="178"/>
        <end position="215"/>
    </location>
</feature>
<dbReference type="AlphaFoldDB" id="A0A835FC09"/>
<evidence type="ECO:0000259" key="3">
    <source>
        <dbReference type="Pfam" id="PF24750"/>
    </source>
</evidence>
<dbReference type="Pfam" id="PF24750">
    <property type="entry name" value="b-prop_At3g26010-like"/>
    <property type="match status" value="1"/>
</dbReference>
<proteinExistence type="predicted"/>
<gene>
    <name evidence="4" type="ORF">HU200_014361</name>
</gene>
<dbReference type="Proteomes" id="UP000636709">
    <property type="component" value="Unassembled WGS sequence"/>
</dbReference>
<evidence type="ECO:0000259" key="2">
    <source>
        <dbReference type="Pfam" id="PF00646"/>
    </source>
</evidence>
<dbReference type="Pfam" id="PF00646">
    <property type="entry name" value="F-box"/>
    <property type="match status" value="1"/>
</dbReference>
<dbReference type="PANTHER" id="PTHR35546:SF106">
    <property type="entry name" value="DUF1618 DOMAIN-CONTAINING PROTEIN"/>
    <property type="match status" value="1"/>
</dbReference>
<evidence type="ECO:0008006" key="6">
    <source>
        <dbReference type="Google" id="ProtNLM"/>
    </source>
</evidence>
<dbReference type="PANTHER" id="PTHR35546">
    <property type="entry name" value="F-BOX PROTEIN INTERACTION DOMAIN PROTEIN-RELATED"/>
    <property type="match status" value="1"/>
</dbReference>
<evidence type="ECO:0000256" key="1">
    <source>
        <dbReference type="SAM" id="MobiDB-lite"/>
    </source>
</evidence>
<dbReference type="InterPro" id="IPR001810">
    <property type="entry name" value="F-box_dom"/>
</dbReference>
<accession>A0A835FC09</accession>
<keyword evidence="5" id="KW-1185">Reference proteome</keyword>
<feature type="region of interest" description="Disordered" evidence="1">
    <location>
        <begin position="152"/>
        <end position="179"/>
    </location>
</feature>
<sequence length="562" mass="63863">MLHFVTSDHRIAAVDVQEATKKIIPLPAMPEEKSWPEPGYVAQSQGKLHYINKKYDDGLFIWVLEDYGARAWVLKHSVSFKELFGQNSRTWRKNDYSVVAMHPDGNVVFIVQDWNLKLVSYQMDRKPVSVIGTLDNQMDLSDIQGRIRRASSSSATSLASESQLPATPSPATDGTMESGLPEDPLVEIISRLLAKSICRSKCVSKPWCDLIADVIHRKRLPRTLQGFIYSDGGAHVRENYGRFIDPLGRPVPLIDPLFTFLTKQPGVENIILLGSCNGLLLFGHRRVSDIFDSLGYIVCNPATEQWVAVPSSGWSPWPDSETEDEDKEYFTEADVLTHLFFDPAVSTHFQLVQLLQESYMKLAGVYTYSSETGVWRSNDEVDWEQWGFDAIIRNVVGLPFNGMLHLKVDEFYERQSIIVAVDGDGKTSRIIRWIEKRGFPDFVGESHGNLYCVSRDLDDSYMVTELSIWVLEDYHTEEWVLRHSVSILQLFGEISCHFATCKVVTIHPDCNLVFIVYDDYKLVSYNMDSKEVCDVCTLGLGYGRITPYVPYFSDLPVLENKH</sequence>
<protein>
    <recommendedName>
        <fullName evidence="6">F-box domain-containing protein</fullName>
    </recommendedName>
</protein>
<evidence type="ECO:0000313" key="5">
    <source>
        <dbReference type="Proteomes" id="UP000636709"/>
    </source>
</evidence>
<dbReference type="EMBL" id="JACEFO010001455">
    <property type="protein sequence ID" value="KAF8736306.1"/>
    <property type="molecule type" value="Genomic_DNA"/>
</dbReference>
<name>A0A835FC09_9POAL</name>
<feature type="domain" description="F-box protein At3g26010-like beta-propeller" evidence="3">
    <location>
        <begin position="267"/>
        <end position="531"/>
    </location>
</feature>
<dbReference type="InterPro" id="IPR036047">
    <property type="entry name" value="F-box-like_dom_sf"/>
</dbReference>
<feature type="compositionally biased region" description="Polar residues" evidence="1">
    <location>
        <begin position="163"/>
        <end position="172"/>
    </location>
</feature>
<organism evidence="4 5">
    <name type="scientific">Digitaria exilis</name>
    <dbReference type="NCBI Taxonomy" id="1010633"/>
    <lineage>
        <taxon>Eukaryota</taxon>
        <taxon>Viridiplantae</taxon>
        <taxon>Streptophyta</taxon>
        <taxon>Embryophyta</taxon>
        <taxon>Tracheophyta</taxon>
        <taxon>Spermatophyta</taxon>
        <taxon>Magnoliopsida</taxon>
        <taxon>Liliopsida</taxon>
        <taxon>Poales</taxon>
        <taxon>Poaceae</taxon>
        <taxon>PACMAD clade</taxon>
        <taxon>Panicoideae</taxon>
        <taxon>Panicodae</taxon>
        <taxon>Paniceae</taxon>
        <taxon>Anthephorinae</taxon>
        <taxon>Digitaria</taxon>
    </lineage>
</organism>
<feature type="compositionally biased region" description="Low complexity" evidence="1">
    <location>
        <begin position="152"/>
        <end position="162"/>
    </location>
</feature>
<dbReference type="InterPro" id="IPR056592">
    <property type="entry name" value="Beta-prop_At3g26010-like"/>
</dbReference>
<dbReference type="OrthoDB" id="626202at2759"/>